<reference evidence="2" key="1">
    <citation type="journal article" date="2008" name="Nat. Genet.">
        <title>The Pristionchus pacificus genome provides a unique perspective on nematode lifestyle and parasitism.</title>
        <authorList>
            <person name="Dieterich C."/>
            <person name="Clifton S.W."/>
            <person name="Schuster L.N."/>
            <person name="Chinwalla A."/>
            <person name="Delehaunty K."/>
            <person name="Dinkelacker I."/>
            <person name="Fulton L."/>
            <person name="Fulton R."/>
            <person name="Godfrey J."/>
            <person name="Minx P."/>
            <person name="Mitreva M."/>
            <person name="Roeseler W."/>
            <person name="Tian H."/>
            <person name="Witte H."/>
            <person name="Yang S.P."/>
            <person name="Wilson R.K."/>
            <person name="Sommer R.J."/>
        </authorList>
    </citation>
    <scope>NUCLEOTIDE SEQUENCE [LARGE SCALE GENOMIC DNA]</scope>
    <source>
        <strain evidence="2">PS312</strain>
    </source>
</reference>
<protein>
    <submittedName>
        <fullName evidence="1">Uncharacterized protein</fullName>
    </submittedName>
</protein>
<evidence type="ECO:0000313" key="2">
    <source>
        <dbReference type="Proteomes" id="UP000005239"/>
    </source>
</evidence>
<dbReference type="Proteomes" id="UP000005239">
    <property type="component" value="Unassembled WGS sequence"/>
</dbReference>
<dbReference type="AlphaFoldDB" id="A0A2A6CY82"/>
<dbReference type="GO" id="GO:0005261">
    <property type="term" value="F:monoatomic cation channel activity"/>
    <property type="evidence" value="ECO:0000318"/>
    <property type="project" value="GO_Central"/>
</dbReference>
<keyword evidence="2" id="KW-1185">Reference proteome</keyword>
<dbReference type="InterPro" id="IPR050927">
    <property type="entry name" value="TRPM"/>
</dbReference>
<dbReference type="GO" id="GO:0098655">
    <property type="term" value="P:monoatomic cation transmembrane transport"/>
    <property type="evidence" value="ECO:0000318"/>
    <property type="project" value="GO_Central"/>
</dbReference>
<dbReference type="OrthoDB" id="5871524at2759"/>
<accession>A0A2A6CY82</accession>
<proteinExistence type="predicted"/>
<reference evidence="1" key="2">
    <citation type="submission" date="2022-06" db="UniProtKB">
        <authorList>
            <consortium name="EnsemblMetazoa"/>
        </authorList>
    </citation>
    <scope>IDENTIFICATION</scope>
    <source>
        <strain evidence="1">PS312</strain>
    </source>
</reference>
<dbReference type="EnsemblMetazoa" id="PPA08011.1">
    <property type="protein sequence ID" value="PPA08011.1"/>
    <property type="gene ID" value="WBGene00097565"/>
</dbReference>
<dbReference type="PANTHER" id="PTHR13800:SF43">
    <property type="entry name" value="ION_TRANS DOMAIN-CONTAINING PROTEIN"/>
    <property type="match status" value="1"/>
</dbReference>
<organism evidence="1 2">
    <name type="scientific">Pristionchus pacificus</name>
    <name type="common">Parasitic nematode worm</name>
    <dbReference type="NCBI Taxonomy" id="54126"/>
    <lineage>
        <taxon>Eukaryota</taxon>
        <taxon>Metazoa</taxon>
        <taxon>Ecdysozoa</taxon>
        <taxon>Nematoda</taxon>
        <taxon>Chromadorea</taxon>
        <taxon>Rhabditida</taxon>
        <taxon>Rhabditina</taxon>
        <taxon>Diplogasteromorpha</taxon>
        <taxon>Diplogasteroidea</taxon>
        <taxon>Neodiplogasteridae</taxon>
        <taxon>Pristionchus</taxon>
    </lineage>
</organism>
<evidence type="ECO:0000313" key="1">
    <source>
        <dbReference type="EnsemblMetazoa" id="PPA08011.1"/>
    </source>
</evidence>
<name>A0A2A6CY82_PRIPA</name>
<dbReference type="PANTHER" id="PTHR13800">
    <property type="entry name" value="TRANSIENT RECEPTOR POTENTIAL CATION CHANNEL, SUBFAMILY M, MEMBER 6"/>
    <property type="match status" value="1"/>
</dbReference>
<dbReference type="GO" id="GO:0005886">
    <property type="term" value="C:plasma membrane"/>
    <property type="evidence" value="ECO:0000318"/>
    <property type="project" value="GO_Central"/>
</dbReference>
<sequence length="603" mass="70513">MCEGGCTWFFHHLTSKLKRARKWTRRTKFVRALLEFLCWMFGSDAGTRVEMSDEIVNEIMEHENETNFIKNFVIEDDRVPLQNVKDSAEAFLLFCVGEYFDLDEMIAIDSPFLDRLLFTLFKCSLIDILQDQEIDLFIRDTIRNGEVVERIYKSLTIAYVLKKAADHFSDKHQVNLTSKYKELSSYYEKYAETSLEKCRQASFTSAMDNLNPSNPSRPSWSNICMQDIAFHGKFTEFLSHRTCVIAAGERWETPDDDTGIKPSTARRAHVFSHLLFVALFTVIMLSMNRIEFREKKYADEPMLINKILWLILRLFLLFWKIMFITQTVMTFDSFSGSEVYTSIAYAANILIFMLLLIANFMLQYYKAPWHLYSPFRVLYDITFLISYVLSTLIFLRHFTADRFYGSVVRLLSKMSRMLLWFVVVFMVFWFTYSVTVLSLTGEAISLEEVPWKVFTNGAFEIFADMKEDVQEGKITKCEGKMIMSDGIECLIRSWLIPLSLTAHLRLGLHHCVDKHHHFVPHRLLEYQRKPSLPPPFTFIPFLRQRGPKMNCFGRASRTRKRMRCCESSRRADSRGDFVAIPIDYPVDGSEEVEMVPMTSRTVD</sequence>
<gene>
    <name evidence="1" type="primary">WBGene00097565</name>
</gene>
<accession>A0A8R1U861</accession>
<dbReference type="GO" id="GO:0030001">
    <property type="term" value="P:metal ion transport"/>
    <property type="evidence" value="ECO:0000318"/>
    <property type="project" value="GO_Central"/>
</dbReference>